<keyword evidence="7 9" id="KW-0472">Membrane</keyword>
<feature type="transmembrane region" description="Helical" evidence="9">
    <location>
        <begin position="33"/>
        <end position="57"/>
    </location>
</feature>
<feature type="transmembrane region" description="Helical" evidence="9">
    <location>
        <begin position="116"/>
        <end position="138"/>
    </location>
</feature>
<feature type="transmembrane region" description="Helical" evidence="9">
    <location>
        <begin position="452"/>
        <end position="472"/>
    </location>
</feature>
<dbReference type="GO" id="GO:0005886">
    <property type="term" value="C:plasma membrane"/>
    <property type="evidence" value="ECO:0007669"/>
    <property type="project" value="UniProtKB-SubCell"/>
</dbReference>
<dbReference type="GO" id="GO:0004672">
    <property type="term" value="F:protein kinase activity"/>
    <property type="evidence" value="ECO:0007669"/>
    <property type="project" value="InterPro"/>
</dbReference>
<evidence type="ECO:0000256" key="3">
    <source>
        <dbReference type="ARBA" id="ARBA00022692"/>
    </source>
</evidence>
<dbReference type="InterPro" id="IPR000719">
    <property type="entry name" value="Prot_kinase_dom"/>
</dbReference>
<dbReference type="Pfam" id="PF03023">
    <property type="entry name" value="MurJ"/>
    <property type="match status" value="1"/>
</dbReference>
<keyword evidence="6 9" id="KW-1133">Transmembrane helix</keyword>
<feature type="transmembrane region" description="Helical" evidence="9">
    <location>
        <begin position="158"/>
        <end position="181"/>
    </location>
</feature>
<dbReference type="GO" id="GO:0009252">
    <property type="term" value="P:peptidoglycan biosynthetic process"/>
    <property type="evidence" value="ECO:0007669"/>
    <property type="project" value="UniProtKB-KW"/>
</dbReference>
<dbReference type="AlphaFoldDB" id="A0A6J4KPM7"/>
<organism evidence="11">
    <name type="scientific">uncultured Friedmanniella sp</name>
    <dbReference type="NCBI Taxonomy" id="335381"/>
    <lineage>
        <taxon>Bacteria</taxon>
        <taxon>Bacillati</taxon>
        <taxon>Actinomycetota</taxon>
        <taxon>Actinomycetes</taxon>
        <taxon>Propionibacteriales</taxon>
        <taxon>Nocardioidaceae</taxon>
        <taxon>Friedmanniella</taxon>
        <taxon>environmental samples</taxon>
    </lineage>
</organism>
<feature type="region of interest" description="Disordered" evidence="8">
    <location>
        <begin position="994"/>
        <end position="1024"/>
    </location>
</feature>
<evidence type="ECO:0000256" key="9">
    <source>
        <dbReference type="SAM" id="Phobius"/>
    </source>
</evidence>
<evidence type="ECO:0000256" key="7">
    <source>
        <dbReference type="ARBA" id="ARBA00023136"/>
    </source>
</evidence>
<dbReference type="InterPro" id="IPR004268">
    <property type="entry name" value="MurJ"/>
</dbReference>
<dbReference type="CDD" id="cd13973">
    <property type="entry name" value="PK_MviN-like"/>
    <property type="match status" value="1"/>
</dbReference>
<evidence type="ECO:0000256" key="4">
    <source>
        <dbReference type="ARBA" id="ARBA00022960"/>
    </source>
</evidence>
<gene>
    <name evidence="11" type="ORF">AVDCRST_MAG61-1843</name>
</gene>
<dbReference type="Gene3D" id="2.60.120.260">
    <property type="entry name" value="Galactose-binding domain-like"/>
    <property type="match status" value="1"/>
</dbReference>
<dbReference type="GO" id="GO:0015648">
    <property type="term" value="F:lipid-linked peptidoglycan transporter activity"/>
    <property type="evidence" value="ECO:0007669"/>
    <property type="project" value="TreeGrafter"/>
</dbReference>
<feature type="transmembrane region" description="Helical" evidence="9">
    <location>
        <begin position="424"/>
        <end position="446"/>
    </location>
</feature>
<dbReference type="Gene3D" id="3.30.200.20">
    <property type="entry name" value="Phosphorylase Kinase, domain 1"/>
    <property type="match status" value="1"/>
</dbReference>
<feature type="region of interest" description="Disordered" evidence="8">
    <location>
        <begin position="934"/>
        <end position="969"/>
    </location>
</feature>
<feature type="transmembrane region" description="Helical" evidence="9">
    <location>
        <begin position="225"/>
        <end position="246"/>
    </location>
</feature>
<evidence type="ECO:0000256" key="5">
    <source>
        <dbReference type="ARBA" id="ARBA00022984"/>
    </source>
</evidence>
<dbReference type="SUPFAM" id="SSF56112">
    <property type="entry name" value="Protein kinase-like (PK-like)"/>
    <property type="match status" value="1"/>
</dbReference>
<feature type="transmembrane region" description="Helical" evidence="9">
    <location>
        <begin position="355"/>
        <end position="378"/>
    </location>
</feature>
<dbReference type="NCBIfam" id="TIGR01695">
    <property type="entry name" value="murJ_mviN"/>
    <property type="match status" value="1"/>
</dbReference>
<evidence type="ECO:0000256" key="2">
    <source>
        <dbReference type="ARBA" id="ARBA00022475"/>
    </source>
</evidence>
<comment type="subcellular location">
    <subcellularLocation>
        <location evidence="1">Cell membrane</location>
        <topology evidence="1">Multi-pass membrane protein</topology>
    </subcellularLocation>
</comment>
<reference evidence="11" key="1">
    <citation type="submission" date="2020-02" db="EMBL/GenBank/DDBJ databases">
        <authorList>
            <person name="Meier V. D."/>
        </authorList>
    </citation>
    <scope>NUCLEOTIDE SEQUENCE</scope>
    <source>
        <strain evidence="11">AVDCRST_MAG61</strain>
    </source>
</reference>
<feature type="compositionally biased region" description="Low complexity" evidence="8">
    <location>
        <begin position="994"/>
        <end position="1010"/>
    </location>
</feature>
<dbReference type="GO" id="GO:0005524">
    <property type="term" value="F:ATP binding"/>
    <property type="evidence" value="ECO:0007669"/>
    <property type="project" value="InterPro"/>
</dbReference>
<keyword evidence="3 9" id="KW-0812">Transmembrane</keyword>
<feature type="compositionally biased region" description="Pro residues" evidence="8">
    <location>
        <begin position="1059"/>
        <end position="1073"/>
    </location>
</feature>
<feature type="transmembrane region" description="Helical" evidence="9">
    <location>
        <begin position="270"/>
        <end position="291"/>
    </location>
</feature>
<dbReference type="PANTHER" id="PTHR47019">
    <property type="entry name" value="LIPID II FLIPPASE MURJ"/>
    <property type="match status" value="1"/>
</dbReference>
<keyword evidence="5" id="KW-0573">Peptidoglycan synthesis</keyword>
<evidence type="ECO:0000313" key="11">
    <source>
        <dbReference type="EMBL" id="CAA9312022.1"/>
    </source>
</evidence>
<feature type="transmembrane region" description="Helical" evidence="9">
    <location>
        <begin position="311"/>
        <end position="334"/>
    </location>
</feature>
<feature type="transmembrane region" description="Helical" evidence="9">
    <location>
        <begin position="390"/>
        <end position="412"/>
    </location>
</feature>
<feature type="transmembrane region" description="Helical" evidence="9">
    <location>
        <begin position="492"/>
        <end position="512"/>
    </location>
</feature>
<accession>A0A6J4KPM7</accession>
<feature type="transmembrane region" description="Helical" evidence="9">
    <location>
        <begin position="1028"/>
        <end position="1050"/>
    </location>
</feature>
<evidence type="ECO:0000256" key="6">
    <source>
        <dbReference type="ARBA" id="ARBA00022989"/>
    </source>
</evidence>
<dbReference type="InterPro" id="IPR011009">
    <property type="entry name" value="Kinase-like_dom_sf"/>
</dbReference>
<proteinExistence type="predicted"/>
<dbReference type="PANTHER" id="PTHR47019:SF1">
    <property type="entry name" value="LIPID II FLIPPASE MURJ"/>
    <property type="match status" value="1"/>
</dbReference>
<dbReference type="Gene3D" id="1.10.510.10">
    <property type="entry name" value="Transferase(Phosphotransferase) domain 1"/>
    <property type="match status" value="1"/>
</dbReference>
<feature type="compositionally biased region" description="Polar residues" evidence="8">
    <location>
        <begin position="942"/>
        <end position="954"/>
    </location>
</feature>
<evidence type="ECO:0000259" key="10">
    <source>
        <dbReference type="PROSITE" id="PS50011"/>
    </source>
</evidence>
<feature type="region of interest" description="Disordered" evidence="8">
    <location>
        <begin position="1058"/>
        <end position="1079"/>
    </location>
</feature>
<dbReference type="CDD" id="cd13123">
    <property type="entry name" value="MATE_MurJ_like"/>
    <property type="match status" value="1"/>
</dbReference>
<dbReference type="InterPro" id="IPR051050">
    <property type="entry name" value="Lipid_II_flippase_MurJ/MviN"/>
</dbReference>
<evidence type="ECO:0000256" key="1">
    <source>
        <dbReference type="ARBA" id="ARBA00004651"/>
    </source>
</evidence>
<dbReference type="PRINTS" id="PR01806">
    <property type="entry name" value="VIRFACTRMVIN"/>
</dbReference>
<sequence>MTDTSTTPNPATGAAAPADAGPGRTSALVSASALMAAGTLLSRVLGFGRLMILVFLFGNATRQADMFTIANTVPNSMYILLAGGVLNTVLVPQIVRAIKVDPDGGEAYTNRIMTAGLIALAAITAVLTLAVPAVVWLYSSSAWRAPGVAEQYDSMVMLAYYCMPQIFFYGVHVLAGQVLNARDRFGPMMWAPIANNLVSIAVLGLYLVVFGRGDTGTAFSTGQELLLGLGSTLGIAVQAAVLVPFLRQAGYHFRPRLDFRGVGLGKTLRLAKWTLGFVVVTQLALVVVSKLATGATASGSGAGITAYYNAYAVWILPHSLIAVSLATAMLPAASRLAAAADLDGVAAETVRAIRLAMTVLLPASVAFGVLGVPLAQLAFGFGSGARDASYVGWALMALAVGLVPFSTQYLCLRSFYALEDTRTPFFLQVVISGANVVLGLAAVALIDRPAMVAAALGLAYSLAYLIGVLLSLSQLRRRLPGLDSFSLVRHCVRLLTAVTPAAVAALLLTWLLGRDVDSQLGRALVLAVAGVVAVVLFLVAARLLGIAEIKAVLATLRRRRSPAATAEAIPEEAAHDLATSGDSDTVIRPASPTIEPPPIAGPASQPRTGTSENADPMAQAASVRTHPGSEAELGDASLLPIPHDGAAGPTTKAATLPAGTVLGARYRLEELLAGSGPAVTWRAFDQVLSRSVLLHLLAPGDEVEADLMAAARRASVATDSRFLRVLDAVPGGSAAGPGADPELGSYIVCEYATGQSLETILSQGPLSGLEAGWVVREVADALSGVHSLGLYHRRINPETVIITPTGNVKIVGLLIEAALRPARRSPVHGADTPELVDVTDLGRLLYAALVCRWPGGPAFGLADAPTVGRRWMTPRQVRAGVSPALDSVCDQVLGDPPRHRAPQITDANSLVNALTKVLGAADASGDLERRLRQPVPRVGAHQPTQATPVSTLLDQPTEPTPVVRDDGSDLRRTAAADASPLQVSRAVPAAAVPAAGTSGPVTTTVIRTPVPGRPPAPRPRPPRQPRRWVALLVGLIVLLTGLGLVGGLVLDNQLGAAPDPGPSATPARPPAADPSPTTLSIATARDFDPQGADDQRENPDEVRFAYDGDRATRWRTVAYIGNPALGGLKRGVGLVLDLGSAQPVASVEVSLSGKGTDLDLRVPSSDPAGATRPPLGSDREWKVLAKQSDAGKTATLTPPQPVTTRFVLIYLTSLPKEGARFRGGISEVEVRG</sequence>
<feature type="domain" description="Protein kinase" evidence="10">
    <location>
        <begin position="666"/>
        <end position="915"/>
    </location>
</feature>
<feature type="region of interest" description="Disordered" evidence="8">
    <location>
        <begin position="564"/>
        <end position="652"/>
    </location>
</feature>
<feature type="transmembrane region" description="Helical" evidence="9">
    <location>
        <begin position="193"/>
        <end position="213"/>
    </location>
</feature>
<feature type="region of interest" description="Disordered" evidence="8">
    <location>
        <begin position="1"/>
        <end position="23"/>
    </location>
</feature>
<evidence type="ECO:0000256" key="8">
    <source>
        <dbReference type="SAM" id="MobiDB-lite"/>
    </source>
</evidence>
<keyword evidence="4" id="KW-0133">Cell shape</keyword>
<feature type="transmembrane region" description="Helical" evidence="9">
    <location>
        <begin position="524"/>
        <end position="549"/>
    </location>
</feature>
<dbReference type="PROSITE" id="PS50011">
    <property type="entry name" value="PROTEIN_KINASE_DOM"/>
    <property type="match status" value="1"/>
</dbReference>
<dbReference type="EMBL" id="CADCTT010000238">
    <property type="protein sequence ID" value="CAA9312022.1"/>
    <property type="molecule type" value="Genomic_DNA"/>
</dbReference>
<protein>
    <submittedName>
        <fullName evidence="11">Proposed peptidoglycan lipid II flippase MurJ</fullName>
    </submittedName>
</protein>
<keyword evidence="2" id="KW-1003">Cell membrane</keyword>
<name>A0A6J4KPM7_9ACTN</name>
<dbReference type="GO" id="GO:0034204">
    <property type="term" value="P:lipid translocation"/>
    <property type="evidence" value="ECO:0007669"/>
    <property type="project" value="TreeGrafter"/>
</dbReference>
<dbReference type="GO" id="GO:0008360">
    <property type="term" value="P:regulation of cell shape"/>
    <property type="evidence" value="ECO:0007669"/>
    <property type="project" value="UniProtKB-KW"/>
</dbReference>